<evidence type="ECO:0000313" key="1">
    <source>
        <dbReference type="EMBL" id="KKM65042.1"/>
    </source>
</evidence>
<name>A0A0F9M765_9ZZZZ</name>
<accession>A0A0F9M765</accession>
<dbReference type="AlphaFoldDB" id="A0A0F9M765"/>
<comment type="caution">
    <text evidence="1">The sequence shown here is derived from an EMBL/GenBank/DDBJ whole genome shotgun (WGS) entry which is preliminary data.</text>
</comment>
<dbReference type="EMBL" id="LAZR01010790">
    <property type="protein sequence ID" value="KKM65042.1"/>
    <property type="molecule type" value="Genomic_DNA"/>
</dbReference>
<proteinExistence type="predicted"/>
<protein>
    <submittedName>
        <fullName evidence="1">Uncharacterized protein</fullName>
    </submittedName>
</protein>
<sequence>MIRWPKMQCVDGRFLKGADIGEWMGVQHWTIVQREWDRDVVWVAPRWIGWLYRLLPNHFNVNLTAWKTEPSHFLANLGAPIWNIGLLMNGGECKFPVPAIVVDLGTSRKHHYYLPWGARLYRRLVMPRTIRELKE</sequence>
<organism evidence="1">
    <name type="scientific">marine sediment metagenome</name>
    <dbReference type="NCBI Taxonomy" id="412755"/>
    <lineage>
        <taxon>unclassified sequences</taxon>
        <taxon>metagenomes</taxon>
        <taxon>ecological metagenomes</taxon>
    </lineage>
</organism>
<reference evidence="1" key="1">
    <citation type="journal article" date="2015" name="Nature">
        <title>Complex archaea that bridge the gap between prokaryotes and eukaryotes.</title>
        <authorList>
            <person name="Spang A."/>
            <person name="Saw J.H."/>
            <person name="Jorgensen S.L."/>
            <person name="Zaremba-Niedzwiedzka K."/>
            <person name="Martijn J."/>
            <person name="Lind A.E."/>
            <person name="van Eijk R."/>
            <person name="Schleper C."/>
            <person name="Guy L."/>
            <person name="Ettema T.J."/>
        </authorList>
    </citation>
    <scope>NUCLEOTIDE SEQUENCE</scope>
</reference>
<gene>
    <name evidence="1" type="ORF">LCGC14_1495280</name>
</gene>